<dbReference type="EMBL" id="UYYB01107473">
    <property type="protein sequence ID" value="VDM80139.1"/>
    <property type="molecule type" value="Genomic_DNA"/>
</dbReference>
<keyword evidence="6" id="KW-0564">Palmitate</keyword>
<dbReference type="InterPro" id="IPR001019">
    <property type="entry name" value="Gprotein_alpha_su"/>
</dbReference>
<gene>
    <name evidence="10" type="ORF">SVUK_LOCUS15137</name>
</gene>
<dbReference type="PROSITE" id="PS51882">
    <property type="entry name" value="G_ALPHA"/>
    <property type="match status" value="1"/>
</dbReference>
<dbReference type="PANTHER" id="PTHR10218">
    <property type="entry name" value="GTP-BINDING PROTEIN ALPHA SUBUNIT"/>
    <property type="match status" value="1"/>
</dbReference>
<dbReference type="PANTHER" id="PTHR10218:SF302">
    <property type="entry name" value="GUANINE NUCLEOTIDE-BINDING PROTEIN ALPHA-5 SUBUNIT"/>
    <property type="match status" value="1"/>
</dbReference>
<evidence type="ECO:0000256" key="7">
    <source>
        <dbReference type="ARBA" id="ARBA00023224"/>
    </source>
</evidence>
<dbReference type="GO" id="GO:0031683">
    <property type="term" value="F:G-protein beta/gamma-subunit complex binding"/>
    <property type="evidence" value="ECO:0007669"/>
    <property type="project" value="InterPro"/>
</dbReference>
<dbReference type="GO" id="GO:0005525">
    <property type="term" value="F:GTP binding"/>
    <property type="evidence" value="ECO:0007669"/>
    <property type="project" value="UniProtKB-KW"/>
</dbReference>
<protein>
    <recommendedName>
        <fullName evidence="12">G-protein alpha subunit</fullName>
    </recommendedName>
</protein>
<dbReference type="SUPFAM" id="SSF52540">
    <property type="entry name" value="P-loop containing nucleoside triphosphate hydrolases"/>
    <property type="match status" value="1"/>
</dbReference>
<keyword evidence="3" id="KW-0479">Metal-binding</keyword>
<dbReference type="FunFam" id="3.40.50.300:FF:000692">
    <property type="entry name" value="Guanine nucleotide-binding protein subunit alpha"/>
    <property type="match status" value="1"/>
</dbReference>
<keyword evidence="7" id="KW-0807">Transducer</keyword>
<keyword evidence="5 9" id="KW-0342">GTP-binding</keyword>
<dbReference type="AlphaFoldDB" id="A0A3P7JK16"/>
<evidence type="ECO:0000256" key="6">
    <source>
        <dbReference type="ARBA" id="ARBA00023139"/>
    </source>
</evidence>
<dbReference type="GO" id="GO:0005737">
    <property type="term" value="C:cytoplasm"/>
    <property type="evidence" value="ECO:0007669"/>
    <property type="project" value="TreeGrafter"/>
</dbReference>
<dbReference type="GO" id="GO:0001664">
    <property type="term" value="F:G protein-coupled receptor binding"/>
    <property type="evidence" value="ECO:0007669"/>
    <property type="project" value="TreeGrafter"/>
</dbReference>
<reference evidence="10 11" key="1">
    <citation type="submission" date="2018-11" db="EMBL/GenBank/DDBJ databases">
        <authorList>
            <consortium name="Pathogen Informatics"/>
        </authorList>
    </citation>
    <scope>NUCLEOTIDE SEQUENCE [LARGE SCALE GENOMIC DNA]</scope>
</reference>
<dbReference type="Gene3D" id="3.40.50.300">
    <property type="entry name" value="P-loop containing nucleotide triphosphate hydrolases"/>
    <property type="match status" value="1"/>
</dbReference>
<evidence type="ECO:0000256" key="9">
    <source>
        <dbReference type="PIRSR" id="PIRSR601019-1"/>
    </source>
</evidence>
<dbReference type="Proteomes" id="UP000270094">
    <property type="component" value="Unassembled WGS sequence"/>
</dbReference>
<evidence type="ECO:0000256" key="1">
    <source>
        <dbReference type="ARBA" id="ARBA00011356"/>
    </source>
</evidence>
<organism evidence="10 11">
    <name type="scientific">Strongylus vulgaris</name>
    <name type="common">Blood worm</name>
    <dbReference type="NCBI Taxonomy" id="40348"/>
    <lineage>
        <taxon>Eukaryota</taxon>
        <taxon>Metazoa</taxon>
        <taxon>Ecdysozoa</taxon>
        <taxon>Nematoda</taxon>
        <taxon>Chromadorea</taxon>
        <taxon>Rhabditida</taxon>
        <taxon>Rhabditina</taxon>
        <taxon>Rhabditomorpha</taxon>
        <taxon>Strongyloidea</taxon>
        <taxon>Strongylidae</taxon>
        <taxon>Strongylus</taxon>
    </lineage>
</organism>
<dbReference type="OrthoDB" id="5817230at2759"/>
<keyword evidence="11" id="KW-1185">Reference proteome</keyword>
<evidence type="ECO:0000256" key="5">
    <source>
        <dbReference type="ARBA" id="ARBA00023134"/>
    </source>
</evidence>
<evidence type="ECO:0000256" key="4">
    <source>
        <dbReference type="ARBA" id="ARBA00022741"/>
    </source>
</evidence>
<proteinExistence type="predicted"/>
<evidence type="ECO:0000313" key="11">
    <source>
        <dbReference type="Proteomes" id="UP000270094"/>
    </source>
</evidence>
<evidence type="ECO:0000256" key="8">
    <source>
        <dbReference type="ARBA" id="ARBA00023288"/>
    </source>
</evidence>
<dbReference type="GO" id="GO:0046872">
    <property type="term" value="F:metal ion binding"/>
    <property type="evidence" value="ECO:0007669"/>
    <property type="project" value="UniProtKB-KW"/>
</dbReference>
<evidence type="ECO:0000256" key="3">
    <source>
        <dbReference type="ARBA" id="ARBA00022723"/>
    </source>
</evidence>
<dbReference type="InterPro" id="IPR027417">
    <property type="entry name" value="P-loop_NTPase"/>
</dbReference>
<keyword evidence="2" id="KW-0519">Myristate</keyword>
<sequence>MEEDMKIVQVVAAGHKPYHTVIRPQVSHNNPPKNRLMDSIDLFNDIVKNEFLKTCSFILFLNKVDLFKAKLSHTQLADYFNNYNGDNDYTSAADYIQNCFKKARLPTPNSKLYVHYTEATDTQQIDFVFAAACDIILQTNLARAGMQ</sequence>
<name>A0A3P7JK16_STRVU</name>
<dbReference type="SMART" id="SM00275">
    <property type="entry name" value="G_alpha"/>
    <property type="match status" value="1"/>
</dbReference>
<feature type="binding site" evidence="9">
    <location>
        <begin position="62"/>
        <end position="65"/>
    </location>
    <ligand>
        <name>GTP</name>
        <dbReference type="ChEBI" id="CHEBI:37565"/>
    </ligand>
</feature>
<dbReference type="GO" id="GO:0007188">
    <property type="term" value="P:adenylate cyclase-modulating G protein-coupled receptor signaling pathway"/>
    <property type="evidence" value="ECO:0007669"/>
    <property type="project" value="TreeGrafter"/>
</dbReference>
<dbReference type="GO" id="GO:0003924">
    <property type="term" value="F:GTPase activity"/>
    <property type="evidence" value="ECO:0007669"/>
    <property type="project" value="InterPro"/>
</dbReference>
<keyword evidence="8" id="KW-0449">Lipoprotein</keyword>
<dbReference type="GO" id="GO:0005834">
    <property type="term" value="C:heterotrimeric G-protein complex"/>
    <property type="evidence" value="ECO:0007669"/>
    <property type="project" value="TreeGrafter"/>
</dbReference>
<evidence type="ECO:0008006" key="12">
    <source>
        <dbReference type="Google" id="ProtNLM"/>
    </source>
</evidence>
<keyword evidence="4 9" id="KW-0547">Nucleotide-binding</keyword>
<evidence type="ECO:0000313" key="10">
    <source>
        <dbReference type="EMBL" id="VDM80139.1"/>
    </source>
</evidence>
<accession>A0A3P7JK16</accession>
<feature type="binding site" evidence="9">
    <location>
        <position position="119"/>
    </location>
    <ligand>
        <name>GTP</name>
        <dbReference type="ChEBI" id="CHEBI:37565"/>
    </ligand>
</feature>
<evidence type="ECO:0000256" key="2">
    <source>
        <dbReference type="ARBA" id="ARBA00022707"/>
    </source>
</evidence>
<comment type="subunit">
    <text evidence="1">G proteins are composed of 3 units; alpha, beta and gamma. The alpha chain contains the guanine nucleotide binding site.</text>
</comment>
<dbReference type="Pfam" id="PF00503">
    <property type="entry name" value="G-alpha"/>
    <property type="match status" value="1"/>
</dbReference>